<dbReference type="GO" id="GO:0016787">
    <property type="term" value="F:hydrolase activity"/>
    <property type="evidence" value="ECO:0007669"/>
    <property type="project" value="UniProtKB-KW"/>
</dbReference>
<evidence type="ECO:0000256" key="1">
    <source>
        <dbReference type="ARBA" id="ARBA00001946"/>
    </source>
</evidence>
<sequence length="149" mass="16292">MPLPPPTRTEISARLLVLTGDRALLVRRRGQAWYFLPGGPVGPGETVEAALRRRADEEAGLDIDAVDLVGCAEHSYLADGVLVHELSTVFAARLPWGAQIISNRPDFHLTAVALDELADLELRPPALTAMIHGWSRDHRPRWHTALPAG</sequence>
<dbReference type="HOGENOM" id="CLU_037162_18_0_11"/>
<dbReference type="KEGG" id="fri:FraEuI1c_2596"/>
<dbReference type="Proteomes" id="UP000002484">
    <property type="component" value="Chromosome"/>
</dbReference>
<comment type="cofactor">
    <cofactor evidence="1">
        <name>Mg(2+)</name>
        <dbReference type="ChEBI" id="CHEBI:18420"/>
    </cofactor>
</comment>
<dbReference type="InParanoid" id="E3J3Z6"/>
<dbReference type="eggNOG" id="COG1051">
    <property type="taxonomic scope" value="Bacteria"/>
</dbReference>
<evidence type="ECO:0000313" key="6">
    <source>
        <dbReference type="Proteomes" id="UP000002484"/>
    </source>
</evidence>
<name>E3J3Z6_PSEI1</name>
<gene>
    <name evidence="5" type="ordered locus">FraEuI1c_2596</name>
</gene>
<dbReference type="RefSeq" id="WP_013423747.1">
    <property type="nucleotide sequence ID" value="NC_014666.1"/>
</dbReference>
<dbReference type="PANTHER" id="PTHR43046">
    <property type="entry name" value="GDP-MANNOSE MANNOSYL HYDROLASE"/>
    <property type="match status" value="1"/>
</dbReference>
<evidence type="ECO:0000313" key="5">
    <source>
        <dbReference type="EMBL" id="ADP80629.1"/>
    </source>
</evidence>
<evidence type="ECO:0000256" key="2">
    <source>
        <dbReference type="ARBA" id="ARBA00022801"/>
    </source>
</evidence>
<dbReference type="EMBL" id="CP002299">
    <property type="protein sequence ID" value="ADP80629.1"/>
    <property type="molecule type" value="Genomic_DNA"/>
</dbReference>
<protein>
    <submittedName>
        <fullName evidence="5">NUDIX hydrolase</fullName>
    </submittedName>
</protein>
<dbReference type="SUPFAM" id="SSF55811">
    <property type="entry name" value="Nudix"/>
    <property type="match status" value="1"/>
</dbReference>
<dbReference type="OrthoDB" id="9804442at2"/>
<dbReference type="Pfam" id="PF00293">
    <property type="entry name" value="NUDIX"/>
    <property type="match status" value="1"/>
</dbReference>
<dbReference type="InterPro" id="IPR015797">
    <property type="entry name" value="NUDIX_hydrolase-like_dom_sf"/>
</dbReference>
<evidence type="ECO:0000256" key="3">
    <source>
        <dbReference type="ARBA" id="ARBA00022842"/>
    </source>
</evidence>
<dbReference type="InterPro" id="IPR000086">
    <property type="entry name" value="NUDIX_hydrolase_dom"/>
</dbReference>
<accession>E3J3Z6</accession>
<proteinExistence type="predicted"/>
<dbReference type="Gene3D" id="3.90.79.10">
    <property type="entry name" value="Nucleoside Triphosphate Pyrophosphohydrolase"/>
    <property type="match status" value="1"/>
</dbReference>
<keyword evidence="3" id="KW-0460">Magnesium</keyword>
<keyword evidence="6" id="KW-1185">Reference proteome</keyword>
<dbReference type="AlphaFoldDB" id="E3J3Z6"/>
<feature type="domain" description="Nudix hydrolase" evidence="4">
    <location>
        <begin position="6"/>
        <end position="144"/>
    </location>
</feature>
<evidence type="ECO:0000259" key="4">
    <source>
        <dbReference type="PROSITE" id="PS51462"/>
    </source>
</evidence>
<dbReference type="PROSITE" id="PS51462">
    <property type="entry name" value="NUDIX"/>
    <property type="match status" value="1"/>
</dbReference>
<reference evidence="5 6" key="1">
    <citation type="submission" date="2010-10" db="EMBL/GenBank/DDBJ databases">
        <title>Complete sequence of Frankia sp. EuI1c.</title>
        <authorList>
            <consortium name="US DOE Joint Genome Institute"/>
            <person name="Lucas S."/>
            <person name="Copeland A."/>
            <person name="Lapidus A."/>
            <person name="Cheng J.-F."/>
            <person name="Bruce D."/>
            <person name="Goodwin L."/>
            <person name="Pitluck S."/>
            <person name="Chertkov O."/>
            <person name="Detter J.C."/>
            <person name="Han C."/>
            <person name="Tapia R."/>
            <person name="Land M."/>
            <person name="Hauser L."/>
            <person name="Jeffries C."/>
            <person name="Kyrpides N."/>
            <person name="Ivanova N."/>
            <person name="Mikhailova N."/>
            <person name="Beauchemin N."/>
            <person name="Sen A."/>
            <person name="Sur S.A."/>
            <person name="Gtari M."/>
            <person name="Wall L."/>
            <person name="Tisa L."/>
            <person name="Woyke T."/>
        </authorList>
    </citation>
    <scope>NUCLEOTIDE SEQUENCE [LARGE SCALE GENOMIC DNA]</scope>
    <source>
        <strain evidence="6">DSM 45817 / CECT 9037 / EuI1c</strain>
    </source>
</reference>
<organism evidence="5 6">
    <name type="scientific">Pseudofrankia inefficax (strain DSM 45817 / CECT 9037 / DDB 130130 / EuI1c)</name>
    <name type="common">Frankia inefficax</name>
    <dbReference type="NCBI Taxonomy" id="298654"/>
    <lineage>
        <taxon>Bacteria</taxon>
        <taxon>Bacillati</taxon>
        <taxon>Actinomycetota</taxon>
        <taxon>Actinomycetes</taxon>
        <taxon>Frankiales</taxon>
        <taxon>Frankiaceae</taxon>
        <taxon>Pseudofrankia</taxon>
    </lineage>
</organism>
<dbReference type="STRING" id="298654.FraEuI1c_2596"/>
<keyword evidence="2 5" id="KW-0378">Hydrolase</keyword>
<dbReference type="PANTHER" id="PTHR43046:SF12">
    <property type="entry name" value="GDP-MANNOSE MANNOSYL HYDROLASE"/>
    <property type="match status" value="1"/>
</dbReference>